<evidence type="ECO:0000256" key="6">
    <source>
        <dbReference type="ARBA" id="ARBA00023136"/>
    </source>
</evidence>
<dbReference type="KEGG" id="cke:B5M06_09010"/>
<dbReference type="STRING" id="225992.B5M06_09010"/>
<gene>
    <name evidence="9" type="ORF">AS359_00615</name>
    <name evidence="8" type="ORF">B5M06_09010</name>
</gene>
<dbReference type="InterPro" id="IPR001123">
    <property type="entry name" value="LeuE-type"/>
</dbReference>
<keyword evidence="10" id="KW-1185">Reference proteome</keyword>
<dbReference type="Pfam" id="PF01810">
    <property type="entry name" value="LysE"/>
    <property type="match status" value="1"/>
</dbReference>
<evidence type="ECO:0000256" key="4">
    <source>
        <dbReference type="ARBA" id="ARBA00022692"/>
    </source>
</evidence>
<dbReference type="AlphaFoldDB" id="A0A0W7YVK3"/>
<organism evidence="9 10">
    <name type="scientific">Comamonas kerstersii</name>
    <dbReference type="NCBI Taxonomy" id="225992"/>
    <lineage>
        <taxon>Bacteria</taxon>
        <taxon>Pseudomonadati</taxon>
        <taxon>Pseudomonadota</taxon>
        <taxon>Betaproteobacteria</taxon>
        <taxon>Burkholderiales</taxon>
        <taxon>Comamonadaceae</taxon>
        <taxon>Comamonas</taxon>
    </lineage>
</organism>
<keyword evidence="5 7" id="KW-1133">Transmembrane helix</keyword>
<reference evidence="8 11" key="2">
    <citation type="submission" date="2017-03" db="EMBL/GenBank/DDBJ databases">
        <title>Rapid Whole Genome Sequencing of Comamonas kerstersii Causing Continuous ambulatory Peritoneal Dialysis-Associated Peritonitis.</title>
        <authorList>
            <person name="Zheng B."/>
        </authorList>
    </citation>
    <scope>NUCLEOTIDE SEQUENCE [LARGE SCALE GENOMIC DNA]</scope>
    <source>
        <strain evidence="8 11">8943</strain>
    </source>
</reference>
<evidence type="ECO:0000313" key="8">
    <source>
        <dbReference type="EMBL" id="AQZ98371.1"/>
    </source>
</evidence>
<comment type="similarity">
    <text evidence="2">Belongs to the Rht family.</text>
</comment>
<feature type="transmembrane region" description="Helical" evidence="7">
    <location>
        <begin position="47"/>
        <end position="67"/>
    </location>
</feature>
<dbReference type="Proteomes" id="UP000053300">
    <property type="component" value="Unassembled WGS sequence"/>
</dbReference>
<evidence type="ECO:0000313" key="10">
    <source>
        <dbReference type="Proteomes" id="UP000053300"/>
    </source>
</evidence>
<evidence type="ECO:0000313" key="11">
    <source>
        <dbReference type="Proteomes" id="UP000242792"/>
    </source>
</evidence>
<dbReference type="RefSeq" id="WP_054065745.1">
    <property type="nucleotide sequence ID" value="NZ_CAUHBH010000039.1"/>
</dbReference>
<dbReference type="OrthoDB" id="9804822at2"/>
<dbReference type="Proteomes" id="UP000242792">
    <property type="component" value="Chromosome"/>
</dbReference>
<dbReference type="PANTHER" id="PTHR30086">
    <property type="entry name" value="ARGININE EXPORTER PROTEIN ARGO"/>
    <property type="match status" value="1"/>
</dbReference>
<keyword evidence="3" id="KW-1003">Cell membrane</keyword>
<evidence type="ECO:0000256" key="3">
    <source>
        <dbReference type="ARBA" id="ARBA00022475"/>
    </source>
</evidence>
<name>A0A0W7YVK3_9BURK</name>
<dbReference type="GO" id="GO:0042970">
    <property type="term" value="F:homoserine transmembrane transporter activity"/>
    <property type="evidence" value="ECO:0007669"/>
    <property type="project" value="TreeGrafter"/>
</dbReference>
<dbReference type="GO" id="GO:0005886">
    <property type="term" value="C:plasma membrane"/>
    <property type="evidence" value="ECO:0007669"/>
    <property type="project" value="UniProtKB-SubCell"/>
</dbReference>
<dbReference type="EMBL" id="CP020121">
    <property type="protein sequence ID" value="AQZ98371.1"/>
    <property type="molecule type" value="Genomic_DNA"/>
</dbReference>
<accession>A0A1V0BET9</accession>
<evidence type="ECO:0000256" key="7">
    <source>
        <dbReference type="SAM" id="Phobius"/>
    </source>
</evidence>
<feature type="transmembrane region" description="Helical" evidence="7">
    <location>
        <begin position="74"/>
        <end position="91"/>
    </location>
</feature>
<dbReference type="PANTHER" id="PTHR30086:SF14">
    <property type="entry name" value="HOMOSERINE_HOMOSERINE LACTONE EFFLUX PROTEIN"/>
    <property type="match status" value="1"/>
</dbReference>
<dbReference type="GeneID" id="83039460"/>
<evidence type="ECO:0000256" key="1">
    <source>
        <dbReference type="ARBA" id="ARBA00004651"/>
    </source>
</evidence>
<proteinExistence type="inferred from homology"/>
<evidence type="ECO:0000256" key="2">
    <source>
        <dbReference type="ARBA" id="ARBA00007928"/>
    </source>
</evidence>
<comment type="subcellular location">
    <subcellularLocation>
        <location evidence="1">Cell membrane</location>
        <topology evidence="1">Multi-pass membrane protein</topology>
    </subcellularLocation>
</comment>
<keyword evidence="4 7" id="KW-0812">Transmembrane</keyword>
<reference evidence="9 10" key="1">
    <citation type="submission" date="2015-12" db="EMBL/GenBank/DDBJ databases">
        <title>Complete genome sequence of a multi-drug resistant strain Acidovorax sp. 12322-1.</title>
        <authorList>
            <person name="Ming D."/>
            <person name="Wang M."/>
            <person name="Hu S."/>
            <person name="Zhou Y."/>
            <person name="Jiang T."/>
        </authorList>
    </citation>
    <scope>NUCLEOTIDE SEQUENCE [LARGE SCALE GENOMIC DNA]</scope>
    <source>
        <strain evidence="9 10">12322-1</strain>
    </source>
</reference>
<evidence type="ECO:0000256" key="5">
    <source>
        <dbReference type="ARBA" id="ARBA00022989"/>
    </source>
</evidence>
<dbReference type="EMBL" id="LPXH01000037">
    <property type="protein sequence ID" value="KUF39098.1"/>
    <property type="molecule type" value="Genomic_DNA"/>
</dbReference>
<accession>A0A0W7YVK3</accession>
<sequence>MDFHTWLAFFSACVFIAISPGSGAVLSMSHGLAYGVRQTSATIGGLQLGLLLVLLIAGGGVGAVLIASDLAFTLVKVLGACYLIYLGWSQWRSVGNGIDVGYLQAKPISWQQRTLAGFLTNATNPKGIIFMVAVLPQFLAPQRPLWLQLLIMSVTCLGVDTVVMHGYAASASALRRWMRSPEAVRWQNRIFGGVLMLVGVGLFFVQRHA</sequence>
<protein>
    <submittedName>
        <fullName evidence="9">Lysine transporter LysE</fullName>
    </submittedName>
</protein>
<dbReference type="PIRSF" id="PIRSF006324">
    <property type="entry name" value="LeuE"/>
    <property type="match status" value="1"/>
</dbReference>
<evidence type="ECO:0000313" key="9">
    <source>
        <dbReference type="EMBL" id="KUF39098.1"/>
    </source>
</evidence>
<feature type="transmembrane region" description="Helical" evidence="7">
    <location>
        <begin position="190"/>
        <end position="206"/>
    </location>
</feature>
<keyword evidence="6 7" id="KW-0472">Membrane</keyword>
<feature type="transmembrane region" description="Helical" evidence="7">
    <location>
        <begin position="145"/>
        <end position="169"/>
    </location>
</feature>